<feature type="domain" description="Methyltransferase type 11" evidence="2">
    <location>
        <begin position="39"/>
        <end position="123"/>
    </location>
</feature>
<dbReference type="GO" id="GO:0008757">
    <property type="term" value="F:S-adenosylmethionine-dependent methyltransferase activity"/>
    <property type="evidence" value="ECO:0007669"/>
    <property type="project" value="InterPro"/>
</dbReference>
<protein>
    <submittedName>
        <fullName evidence="3">Methyltransferase family protein</fullName>
    </submittedName>
</protein>
<dbReference type="AlphaFoldDB" id="A0A562LN81"/>
<dbReference type="InterPro" id="IPR029063">
    <property type="entry name" value="SAM-dependent_MTases_sf"/>
</dbReference>
<dbReference type="GO" id="GO:0032259">
    <property type="term" value="P:methylation"/>
    <property type="evidence" value="ECO:0007669"/>
    <property type="project" value="UniProtKB-KW"/>
</dbReference>
<dbReference type="InterPro" id="IPR050447">
    <property type="entry name" value="Erg6_SMT_methyltransf"/>
</dbReference>
<dbReference type="Gene3D" id="3.40.50.150">
    <property type="entry name" value="Vaccinia Virus protein VP39"/>
    <property type="match status" value="1"/>
</dbReference>
<dbReference type="SUPFAM" id="SSF53335">
    <property type="entry name" value="S-adenosyl-L-methionine-dependent methyltransferases"/>
    <property type="match status" value="1"/>
</dbReference>
<evidence type="ECO:0000256" key="1">
    <source>
        <dbReference type="ARBA" id="ARBA00022679"/>
    </source>
</evidence>
<dbReference type="PANTHER" id="PTHR44068">
    <property type="entry name" value="ZGC:194242"/>
    <property type="match status" value="1"/>
</dbReference>
<keyword evidence="3" id="KW-0489">Methyltransferase</keyword>
<gene>
    <name evidence="3" type="ORF">IP93_02225</name>
</gene>
<reference evidence="3 4" key="1">
    <citation type="journal article" date="2015" name="Stand. Genomic Sci.">
        <title>Genomic Encyclopedia of Bacterial and Archaeal Type Strains, Phase III: the genomes of soil and plant-associated and newly described type strains.</title>
        <authorList>
            <person name="Whitman W.B."/>
            <person name="Woyke T."/>
            <person name="Klenk H.P."/>
            <person name="Zhou Y."/>
            <person name="Lilburn T.G."/>
            <person name="Beck B.J."/>
            <person name="De Vos P."/>
            <person name="Vandamme P."/>
            <person name="Eisen J.A."/>
            <person name="Garrity G."/>
            <person name="Hugenholtz P."/>
            <person name="Kyrpides N.C."/>
        </authorList>
    </citation>
    <scope>NUCLEOTIDE SEQUENCE [LARGE SCALE GENOMIC DNA]</scope>
    <source>
        <strain evidence="3 4">CGMCC 1.10136</strain>
    </source>
</reference>
<dbReference type="OrthoDB" id="9772751at2"/>
<sequence>MKAAEYDAWYDTDRGRWIGETEYRLLTELLTPQCGDHVLDVGCGTGWFTRRIAGLAGVEVTGADIDSEALTFAREHDTRSRYMEADACCLPFANDSFRKVMSVTALCFIADWPQALSEIVRVTSDRFAVGVLNRHSLLWWKKGRNGGSGAYRGAHWHTHRELRKALADLPVCDLQIRTAVLLASGSPLARQTEQCLSGRLPFGSFLVAAGRKFSQ</sequence>
<evidence type="ECO:0000259" key="2">
    <source>
        <dbReference type="Pfam" id="PF08241"/>
    </source>
</evidence>
<dbReference type="PANTHER" id="PTHR44068:SF11">
    <property type="entry name" value="GERANYL DIPHOSPHATE 2-C-METHYLTRANSFERASE"/>
    <property type="match status" value="1"/>
</dbReference>
<dbReference type="Proteomes" id="UP000316471">
    <property type="component" value="Unassembled WGS sequence"/>
</dbReference>
<evidence type="ECO:0000313" key="4">
    <source>
        <dbReference type="Proteomes" id="UP000316471"/>
    </source>
</evidence>
<dbReference type="Pfam" id="PF08241">
    <property type="entry name" value="Methyltransf_11"/>
    <property type="match status" value="1"/>
</dbReference>
<dbReference type="RefSeq" id="WP_144815680.1">
    <property type="nucleotide sequence ID" value="NZ_VLKP01000009.1"/>
</dbReference>
<organism evidence="3 4">
    <name type="scientific">Aerolutibacter ruishenii</name>
    <dbReference type="NCBI Taxonomy" id="686800"/>
    <lineage>
        <taxon>Bacteria</taxon>
        <taxon>Pseudomonadati</taxon>
        <taxon>Pseudomonadota</taxon>
        <taxon>Gammaproteobacteria</taxon>
        <taxon>Lysobacterales</taxon>
        <taxon>Lysobacteraceae</taxon>
        <taxon>Aerolutibacter</taxon>
    </lineage>
</organism>
<dbReference type="EMBL" id="VLKP01000009">
    <property type="protein sequence ID" value="TWI09067.1"/>
    <property type="molecule type" value="Genomic_DNA"/>
</dbReference>
<dbReference type="InterPro" id="IPR013216">
    <property type="entry name" value="Methyltransf_11"/>
</dbReference>
<proteinExistence type="predicted"/>
<keyword evidence="1 3" id="KW-0808">Transferase</keyword>
<comment type="caution">
    <text evidence="3">The sequence shown here is derived from an EMBL/GenBank/DDBJ whole genome shotgun (WGS) entry which is preliminary data.</text>
</comment>
<accession>A0A562LN81</accession>
<name>A0A562LN81_9GAMM</name>
<dbReference type="CDD" id="cd02440">
    <property type="entry name" value="AdoMet_MTases"/>
    <property type="match status" value="1"/>
</dbReference>
<keyword evidence="4" id="KW-1185">Reference proteome</keyword>
<evidence type="ECO:0000313" key="3">
    <source>
        <dbReference type="EMBL" id="TWI09067.1"/>
    </source>
</evidence>